<organism evidence="13 14">
    <name type="scientific">Nesidiocoris tenuis</name>
    <dbReference type="NCBI Taxonomy" id="355587"/>
    <lineage>
        <taxon>Eukaryota</taxon>
        <taxon>Metazoa</taxon>
        <taxon>Ecdysozoa</taxon>
        <taxon>Arthropoda</taxon>
        <taxon>Hexapoda</taxon>
        <taxon>Insecta</taxon>
        <taxon>Pterygota</taxon>
        <taxon>Neoptera</taxon>
        <taxon>Paraneoptera</taxon>
        <taxon>Hemiptera</taxon>
        <taxon>Heteroptera</taxon>
        <taxon>Panheteroptera</taxon>
        <taxon>Cimicomorpha</taxon>
        <taxon>Miridae</taxon>
        <taxon>Dicyphina</taxon>
        <taxon>Nesidiocoris</taxon>
    </lineage>
</organism>
<feature type="binding site" evidence="11">
    <location>
        <position position="72"/>
    </location>
    <ligand>
        <name>ATP</name>
        <dbReference type="ChEBI" id="CHEBI:30616"/>
    </ligand>
</feature>
<dbReference type="Gene3D" id="1.10.510.10">
    <property type="entry name" value="Transferase(Phosphotransferase) domain 1"/>
    <property type="match status" value="1"/>
</dbReference>
<dbReference type="SUPFAM" id="SSF56112">
    <property type="entry name" value="Protein kinase-like (PK-like)"/>
    <property type="match status" value="1"/>
</dbReference>
<dbReference type="GO" id="GO:0005524">
    <property type="term" value="F:ATP binding"/>
    <property type="evidence" value="ECO:0007669"/>
    <property type="project" value="UniProtKB-UniRule"/>
</dbReference>
<dbReference type="InterPro" id="IPR017441">
    <property type="entry name" value="Protein_kinase_ATP_BS"/>
</dbReference>
<comment type="catalytic activity">
    <reaction evidence="8">
        <text>L-seryl-[protein] + ATP = O-phospho-L-seryl-[protein] + ADP + H(+)</text>
        <dbReference type="Rhea" id="RHEA:17989"/>
        <dbReference type="Rhea" id="RHEA-COMP:9863"/>
        <dbReference type="Rhea" id="RHEA-COMP:11604"/>
        <dbReference type="ChEBI" id="CHEBI:15378"/>
        <dbReference type="ChEBI" id="CHEBI:29999"/>
        <dbReference type="ChEBI" id="CHEBI:30616"/>
        <dbReference type="ChEBI" id="CHEBI:83421"/>
        <dbReference type="ChEBI" id="CHEBI:456216"/>
        <dbReference type="EC" id="2.7.11.11"/>
    </reaction>
</comment>
<evidence type="ECO:0000256" key="7">
    <source>
        <dbReference type="ARBA" id="ARBA00047292"/>
    </source>
</evidence>
<evidence type="ECO:0000256" key="8">
    <source>
        <dbReference type="ARBA" id="ARBA00047454"/>
    </source>
</evidence>
<dbReference type="GO" id="GO:0070939">
    <property type="term" value="C:Dsl1/NZR complex"/>
    <property type="evidence" value="ECO:0007669"/>
    <property type="project" value="InterPro"/>
</dbReference>
<evidence type="ECO:0000256" key="11">
    <source>
        <dbReference type="PROSITE-ProRule" id="PRU10141"/>
    </source>
</evidence>
<comment type="catalytic activity">
    <reaction evidence="10">
        <text>L-seryl-[protein] + ATP = O-phospho-L-seryl-[protein] + ADP + H(+)</text>
        <dbReference type="Rhea" id="RHEA:17989"/>
        <dbReference type="Rhea" id="RHEA-COMP:9863"/>
        <dbReference type="Rhea" id="RHEA-COMP:11604"/>
        <dbReference type="ChEBI" id="CHEBI:15378"/>
        <dbReference type="ChEBI" id="CHEBI:29999"/>
        <dbReference type="ChEBI" id="CHEBI:30616"/>
        <dbReference type="ChEBI" id="CHEBI:83421"/>
        <dbReference type="ChEBI" id="CHEBI:456216"/>
        <dbReference type="EC" id="2.7.11.1"/>
    </reaction>
</comment>
<evidence type="ECO:0000256" key="3">
    <source>
        <dbReference type="ARBA" id="ARBA00022679"/>
    </source>
</evidence>
<dbReference type="PANTHER" id="PTHR24353">
    <property type="entry name" value="CYCLIC NUCLEOTIDE-DEPENDENT PROTEIN KINASE"/>
    <property type="match status" value="1"/>
</dbReference>
<dbReference type="GO" id="GO:0007010">
    <property type="term" value="P:cytoskeleton organization"/>
    <property type="evidence" value="ECO:0007669"/>
    <property type="project" value="UniProtKB-ARBA"/>
</dbReference>
<dbReference type="Pfam" id="PF04437">
    <property type="entry name" value="RINT1_TIP1"/>
    <property type="match status" value="1"/>
</dbReference>
<accession>A0A6H5GA31</accession>
<keyword evidence="3" id="KW-0808">Transferase</keyword>
<dbReference type="AlphaFoldDB" id="A0A6H5GA31"/>
<evidence type="ECO:0000313" key="13">
    <source>
        <dbReference type="EMBL" id="CAA9999387.1"/>
    </source>
</evidence>
<comment type="catalytic activity">
    <reaction evidence="7">
        <text>L-threonyl-[protein] + ATP = O-phospho-L-threonyl-[protein] + ADP + H(+)</text>
        <dbReference type="Rhea" id="RHEA:46608"/>
        <dbReference type="Rhea" id="RHEA-COMP:11060"/>
        <dbReference type="Rhea" id="RHEA-COMP:11605"/>
        <dbReference type="ChEBI" id="CHEBI:15378"/>
        <dbReference type="ChEBI" id="CHEBI:30013"/>
        <dbReference type="ChEBI" id="CHEBI:30616"/>
        <dbReference type="ChEBI" id="CHEBI:61977"/>
        <dbReference type="ChEBI" id="CHEBI:456216"/>
        <dbReference type="EC" id="2.7.11.11"/>
    </reaction>
</comment>
<dbReference type="PROSITE" id="PS00108">
    <property type="entry name" value="PROTEIN_KINASE_ST"/>
    <property type="match status" value="1"/>
</dbReference>
<keyword evidence="5" id="KW-0418">Kinase</keyword>
<keyword evidence="4 11" id="KW-0547">Nucleotide-binding</keyword>
<dbReference type="GO" id="GO:0006890">
    <property type="term" value="P:retrograde vesicle-mediated transport, Golgi to endoplasmic reticulum"/>
    <property type="evidence" value="ECO:0007669"/>
    <property type="project" value="InterPro"/>
</dbReference>
<proteinExistence type="predicted"/>
<dbReference type="Proteomes" id="UP000479000">
    <property type="component" value="Unassembled WGS sequence"/>
</dbReference>
<comment type="catalytic activity">
    <reaction evidence="9">
        <text>L-threonyl-[protein] + ATP = O-phospho-L-threonyl-[protein] + ADP + H(+)</text>
        <dbReference type="Rhea" id="RHEA:46608"/>
        <dbReference type="Rhea" id="RHEA-COMP:11060"/>
        <dbReference type="Rhea" id="RHEA-COMP:11605"/>
        <dbReference type="ChEBI" id="CHEBI:15378"/>
        <dbReference type="ChEBI" id="CHEBI:30013"/>
        <dbReference type="ChEBI" id="CHEBI:30616"/>
        <dbReference type="ChEBI" id="CHEBI:61977"/>
        <dbReference type="ChEBI" id="CHEBI:456216"/>
        <dbReference type="EC" id="2.7.11.1"/>
    </reaction>
</comment>
<keyword evidence="1" id="KW-0723">Serine/threonine-protein kinase</keyword>
<evidence type="ECO:0000256" key="5">
    <source>
        <dbReference type="ARBA" id="ARBA00022777"/>
    </source>
</evidence>
<gene>
    <name evidence="13" type="ORF">NTEN_LOCUS5670</name>
</gene>
<sequence length="535" mass="61252">MRDRYGALSFTVNDWKEFLVQSKQSFKKRYYAKSPSDVSRDDFDILRTLGSGSFGRVLLARRKSDNHYFAIKVLDKAKVVKTKQVEHTLNEKQILQAVRCPFTVHLEQFFQDNLYLFFVLPLVVGGEMFTHLRKLGKFHESVTRFYAAQVILGLEYLHFLDLIYRDLKPENLLIDHIGYLKITDFGFCKILKKRTYTVCGTPEYLAPEIILRKGYGHSVDWWTLGVLIFEMAAGYPPFTAKDTMKLYEKIIACKYAFPSNFTSDVKDIIRNILQAMLLLSHYRSQLHVSPLTESDDGRKVSPKNEPTGGIFQNALDLLERLQNQLLNELCDNLMMEVKAKSRPYRKDKWHGMTEEDVDTSVVTLSGCTMYQALADQLHIVHRKINKRLFSSFWKMVANSICMFFPRGNRPGQLFQPIRRPSARQRCQSISDTAIPTLFGSSEHLFRQVAGSLQSPRPPVAAHGCQACGYSGHQSGTDGRPGPAANLRDRGKAVHGYIAARGCHSLDNVNESNFFYTYTLKLFPWNVKTVIFFSSL</sequence>
<dbReference type="GO" id="GO:0005829">
    <property type="term" value="C:cytosol"/>
    <property type="evidence" value="ECO:0007669"/>
    <property type="project" value="TreeGrafter"/>
</dbReference>
<evidence type="ECO:0000256" key="10">
    <source>
        <dbReference type="ARBA" id="ARBA00048679"/>
    </source>
</evidence>
<dbReference type="InterPro" id="IPR007528">
    <property type="entry name" value="RINT1_Tip20"/>
</dbReference>
<evidence type="ECO:0000256" key="1">
    <source>
        <dbReference type="ARBA" id="ARBA00022527"/>
    </source>
</evidence>
<feature type="domain" description="Protein kinase" evidence="12">
    <location>
        <begin position="43"/>
        <end position="292"/>
    </location>
</feature>
<dbReference type="GO" id="GO:0005952">
    <property type="term" value="C:cAMP-dependent protein kinase complex"/>
    <property type="evidence" value="ECO:0007669"/>
    <property type="project" value="TreeGrafter"/>
</dbReference>
<dbReference type="PROSITE" id="PS00107">
    <property type="entry name" value="PROTEIN_KINASE_ATP"/>
    <property type="match status" value="1"/>
</dbReference>
<evidence type="ECO:0000313" key="14">
    <source>
        <dbReference type="Proteomes" id="UP000479000"/>
    </source>
</evidence>
<name>A0A6H5GA31_9HEMI</name>
<dbReference type="InterPro" id="IPR000719">
    <property type="entry name" value="Prot_kinase_dom"/>
</dbReference>
<evidence type="ECO:0000256" key="2">
    <source>
        <dbReference type="ARBA" id="ARBA00022553"/>
    </source>
</evidence>
<dbReference type="FunFam" id="3.30.200.20:FF:000042">
    <property type="entry name" value="Aurora kinase A"/>
    <property type="match status" value="1"/>
</dbReference>
<dbReference type="GO" id="GO:0004691">
    <property type="term" value="F:cAMP-dependent protein kinase activity"/>
    <property type="evidence" value="ECO:0007669"/>
    <property type="project" value="UniProtKB-EC"/>
</dbReference>
<dbReference type="InterPro" id="IPR008271">
    <property type="entry name" value="Ser/Thr_kinase_AS"/>
</dbReference>
<dbReference type="FunFam" id="1.10.510.10:FF:000024">
    <property type="entry name" value="Probable serine/threonine-protein kinase cot-1"/>
    <property type="match status" value="1"/>
</dbReference>
<keyword evidence="2" id="KW-0597">Phosphoprotein</keyword>
<keyword evidence="6 11" id="KW-0067">ATP-binding</keyword>
<keyword evidence="14" id="KW-1185">Reference proteome</keyword>
<evidence type="ECO:0000256" key="4">
    <source>
        <dbReference type="ARBA" id="ARBA00022741"/>
    </source>
</evidence>
<reference evidence="13 14" key="1">
    <citation type="submission" date="2020-02" db="EMBL/GenBank/DDBJ databases">
        <authorList>
            <person name="Ferguson B K."/>
        </authorList>
    </citation>
    <scope>NUCLEOTIDE SEQUENCE [LARGE SCALE GENOMIC DNA]</scope>
</reference>
<dbReference type="Pfam" id="PF00069">
    <property type="entry name" value="Pkinase"/>
    <property type="match status" value="1"/>
</dbReference>
<dbReference type="OrthoDB" id="63267at2759"/>
<protein>
    <recommendedName>
        <fullName evidence="12">Protein kinase domain-containing protein</fullName>
    </recommendedName>
</protein>
<dbReference type="PANTHER" id="PTHR24353:SF153">
    <property type="entry name" value="CAMP-DEPENDENT PROTEIN KINASE CATALYTIC SUBUNIT 1"/>
    <property type="match status" value="1"/>
</dbReference>
<dbReference type="GO" id="GO:0005634">
    <property type="term" value="C:nucleus"/>
    <property type="evidence" value="ECO:0007669"/>
    <property type="project" value="TreeGrafter"/>
</dbReference>
<dbReference type="SMART" id="SM00220">
    <property type="entry name" value="S_TKc"/>
    <property type="match status" value="1"/>
</dbReference>
<dbReference type="Gene3D" id="3.30.200.20">
    <property type="entry name" value="Phosphorylase Kinase, domain 1"/>
    <property type="match status" value="1"/>
</dbReference>
<dbReference type="GO" id="GO:0006888">
    <property type="term" value="P:endoplasmic reticulum to Golgi vesicle-mediated transport"/>
    <property type="evidence" value="ECO:0007669"/>
    <property type="project" value="InterPro"/>
</dbReference>
<dbReference type="PROSITE" id="PS50011">
    <property type="entry name" value="PROTEIN_KINASE_DOM"/>
    <property type="match status" value="1"/>
</dbReference>
<dbReference type="InterPro" id="IPR011009">
    <property type="entry name" value="Kinase-like_dom_sf"/>
</dbReference>
<evidence type="ECO:0000259" key="12">
    <source>
        <dbReference type="PROSITE" id="PS50011"/>
    </source>
</evidence>
<evidence type="ECO:0000256" key="6">
    <source>
        <dbReference type="ARBA" id="ARBA00022840"/>
    </source>
</evidence>
<evidence type="ECO:0000256" key="9">
    <source>
        <dbReference type="ARBA" id="ARBA00047899"/>
    </source>
</evidence>
<dbReference type="EMBL" id="CADCXU010008728">
    <property type="protein sequence ID" value="CAA9999387.1"/>
    <property type="molecule type" value="Genomic_DNA"/>
</dbReference>